<accession>A0A2R7YA51</accession>
<protein>
    <submittedName>
        <fullName evidence="5">Uncharacterized protein</fullName>
    </submittedName>
</protein>
<dbReference type="Pfam" id="PF00011">
    <property type="entry name" value="HSP20"/>
    <property type="match status" value="1"/>
</dbReference>
<dbReference type="CDD" id="cd06464">
    <property type="entry name" value="ACD_sHsps-like"/>
    <property type="match status" value="1"/>
</dbReference>
<dbReference type="AlphaFoldDB" id="A0A2R7YA51"/>
<dbReference type="InterPro" id="IPR008978">
    <property type="entry name" value="HSP20-like_chaperone"/>
</dbReference>
<dbReference type="Proteomes" id="UP000244066">
    <property type="component" value="Unassembled WGS sequence"/>
</dbReference>
<sequence>MISYFKNNKKADMPGDWRKGPIRPFDFEVRVSGFFLGEPFRIRITPEGLERIRVTERPEVREPSVEVSERDDELLIVAEVPGVEKERIEIEATEDSLRISASNHGRKYQGEVSLPAKVDPKSGKAVYRNGLLEIRLKKLEGRKGERISVE</sequence>
<evidence type="ECO:0000259" key="4">
    <source>
        <dbReference type="PROSITE" id="PS51203"/>
    </source>
</evidence>
<comment type="caution">
    <text evidence="5">The sequence shown here is derived from an EMBL/GenBank/DDBJ whole genome shotgun (WGS) entry which is preliminary data.</text>
</comment>
<reference evidence="5 6" key="1">
    <citation type="submission" date="2017-04" db="EMBL/GenBank/DDBJ databases">
        <title>Draft Aigarchaeota genome from a New Zealand hot spring.</title>
        <authorList>
            <person name="Reysenbach A.-L."/>
            <person name="Donaho J.A."/>
            <person name="Gerhart J."/>
            <person name="Kelley J.F."/>
            <person name="Kouba K."/>
            <person name="Podar M."/>
            <person name="Stott M."/>
        </authorList>
    </citation>
    <scope>NUCLEOTIDE SEQUENCE [LARGE SCALE GENOMIC DNA]</scope>
    <source>
        <strain evidence="5">NZ13_MG1</strain>
    </source>
</reference>
<dbReference type="PROSITE" id="PS01031">
    <property type="entry name" value="SHSP"/>
    <property type="match status" value="1"/>
</dbReference>
<organism evidence="5 6">
    <name type="scientific">Candidatus Terraquivivens tikiterensis</name>
    <dbReference type="NCBI Taxonomy" id="1980982"/>
    <lineage>
        <taxon>Archaea</taxon>
        <taxon>Nitrososphaerota</taxon>
        <taxon>Candidatus Wolframiiraptoraceae</taxon>
        <taxon>Candidatus Terraquivivens</taxon>
    </lineage>
</organism>
<evidence type="ECO:0000313" key="6">
    <source>
        <dbReference type="Proteomes" id="UP000244066"/>
    </source>
</evidence>
<name>A0A2R7YA51_9ARCH</name>
<comment type="similarity">
    <text evidence="1 2">Belongs to the small heat shock protein (HSP20) family.</text>
</comment>
<feature type="domain" description="CS" evidence="4">
    <location>
        <begin position="60"/>
        <end position="148"/>
    </location>
</feature>
<dbReference type="InterPro" id="IPR002068">
    <property type="entry name" value="A-crystallin/Hsp20_dom"/>
</dbReference>
<proteinExistence type="inferred from homology"/>
<dbReference type="SUPFAM" id="SSF49764">
    <property type="entry name" value="HSP20-like chaperones"/>
    <property type="match status" value="1"/>
</dbReference>
<dbReference type="Gene3D" id="2.60.40.790">
    <property type="match status" value="1"/>
</dbReference>
<dbReference type="PROSITE" id="PS51203">
    <property type="entry name" value="CS"/>
    <property type="match status" value="1"/>
</dbReference>
<dbReference type="InterPro" id="IPR007052">
    <property type="entry name" value="CS_dom"/>
</dbReference>
<evidence type="ECO:0000313" key="5">
    <source>
        <dbReference type="EMBL" id="PUA34395.1"/>
    </source>
</evidence>
<evidence type="ECO:0000259" key="3">
    <source>
        <dbReference type="PROSITE" id="PS01031"/>
    </source>
</evidence>
<evidence type="ECO:0000256" key="1">
    <source>
        <dbReference type="PROSITE-ProRule" id="PRU00285"/>
    </source>
</evidence>
<evidence type="ECO:0000256" key="2">
    <source>
        <dbReference type="RuleBase" id="RU003616"/>
    </source>
</evidence>
<feature type="domain" description="SHSP" evidence="3">
    <location>
        <begin position="55"/>
        <end position="150"/>
    </location>
</feature>
<gene>
    <name evidence="5" type="ORF">B9J98_00705</name>
</gene>
<dbReference type="EMBL" id="NDWU01000001">
    <property type="protein sequence ID" value="PUA34395.1"/>
    <property type="molecule type" value="Genomic_DNA"/>
</dbReference>